<sequence>MKALDGETRVVMEHTGRYYEAVAKALHEAGFLSALLIRFSSRSTVLILCAA</sequence>
<gene>
    <name evidence="1" type="ORF">LEA_04201</name>
</gene>
<accession>K1V0N2</accession>
<organism evidence="1">
    <name type="scientific">human gut metagenome</name>
    <dbReference type="NCBI Taxonomy" id="408170"/>
    <lineage>
        <taxon>unclassified sequences</taxon>
        <taxon>metagenomes</taxon>
        <taxon>organismal metagenomes</taxon>
    </lineage>
</organism>
<dbReference type="AlphaFoldDB" id="K1V0N2"/>
<protein>
    <recommendedName>
        <fullName evidence="2">Transposase</fullName>
    </recommendedName>
</protein>
<proteinExistence type="predicted"/>
<evidence type="ECO:0008006" key="2">
    <source>
        <dbReference type="Google" id="ProtNLM"/>
    </source>
</evidence>
<name>K1V0N2_9ZZZZ</name>
<dbReference type="EMBL" id="AJWY01002772">
    <property type="protein sequence ID" value="EKC77391.1"/>
    <property type="molecule type" value="Genomic_DNA"/>
</dbReference>
<evidence type="ECO:0000313" key="1">
    <source>
        <dbReference type="EMBL" id="EKC77391.1"/>
    </source>
</evidence>
<reference evidence="1" key="1">
    <citation type="journal article" date="2013" name="Environ. Microbiol.">
        <title>Microbiota from the distal guts of lean and obese adolescents exhibit partial functional redundancy besides clear differences in community structure.</title>
        <authorList>
            <person name="Ferrer M."/>
            <person name="Ruiz A."/>
            <person name="Lanza F."/>
            <person name="Haange S.B."/>
            <person name="Oberbach A."/>
            <person name="Till H."/>
            <person name="Bargiela R."/>
            <person name="Campoy C."/>
            <person name="Segura M.T."/>
            <person name="Richter M."/>
            <person name="von Bergen M."/>
            <person name="Seifert J."/>
            <person name="Suarez A."/>
        </authorList>
    </citation>
    <scope>NUCLEOTIDE SEQUENCE</scope>
</reference>
<comment type="caution">
    <text evidence="1">The sequence shown here is derived from an EMBL/GenBank/DDBJ whole genome shotgun (WGS) entry which is preliminary data.</text>
</comment>